<keyword evidence="2" id="KW-0812">Transmembrane</keyword>
<sequence length="332" mass="35895">MVPLPHVLVSNASISTTLPAGLVAVFAGAMTGIGLATLKTFVKYSIAPRIYLFARNPHAVGEVVEMFVKVDLSSLRETDAACDVVKSKEDGVNLVVLSMKEVRLDRTLTPEGLHLFLATVYYARMRIVQALLPALIHASAYSRLARVVDIAGGTKEGPVDMLDLAALRVPFAKICGQLASMHTLSLKTLAEQVLGVSFVHDFPGAEVTPLFDGGACWAGWGMWVLRLYLRVFRRWVCVSVEECGKRYVFLGTSAKYAAGEGEAGGVLVGEGVERRTATEGVRGCVYSGDWDVEGPGGRVMGLLKGLGREGIKEVVWEHTNGEFERIRRGEGL</sequence>
<evidence type="ECO:0008006" key="5">
    <source>
        <dbReference type="Google" id="ProtNLM"/>
    </source>
</evidence>
<keyword evidence="2" id="KW-1133">Transmembrane helix</keyword>
<evidence type="ECO:0000313" key="3">
    <source>
        <dbReference type="EMBL" id="KAF2439270.1"/>
    </source>
</evidence>
<dbReference type="PANTHER" id="PTHR47534">
    <property type="entry name" value="YALI0E05731P"/>
    <property type="match status" value="1"/>
</dbReference>
<organism evidence="3 4">
    <name type="scientific">Karstenula rhodostoma CBS 690.94</name>
    <dbReference type="NCBI Taxonomy" id="1392251"/>
    <lineage>
        <taxon>Eukaryota</taxon>
        <taxon>Fungi</taxon>
        <taxon>Dikarya</taxon>
        <taxon>Ascomycota</taxon>
        <taxon>Pezizomycotina</taxon>
        <taxon>Dothideomycetes</taxon>
        <taxon>Pleosporomycetidae</taxon>
        <taxon>Pleosporales</taxon>
        <taxon>Massarineae</taxon>
        <taxon>Didymosphaeriaceae</taxon>
        <taxon>Karstenula</taxon>
    </lineage>
</organism>
<dbReference type="InterPro" id="IPR036291">
    <property type="entry name" value="NAD(P)-bd_dom_sf"/>
</dbReference>
<evidence type="ECO:0000313" key="4">
    <source>
        <dbReference type="Proteomes" id="UP000799764"/>
    </source>
</evidence>
<proteinExistence type="predicted"/>
<feature type="transmembrane region" description="Helical" evidence="2">
    <location>
        <begin position="20"/>
        <end position="42"/>
    </location>
</feature>
<keyword evidence="1" id="KW-0560">Oxidoreductase</keyword>
<name>A0A9P4P6H5_9PLEO</name>
<dbReference type="GO" id="GO:0016491">
    <property type="term" value="F:oxidoreductase activity"/>
    <property type="evidence" value="ECO:0007669"/>
    <property type="project" value="UniProtKB-KW"/>
</dbReference>
<dbReference type="Proteomes" id="UP000799764">
    <property type="component" value="Unassembled WGS sequence"/>
</dbReference>
<keyword evidence="4" id="KW-1185">Reference proteome</keyword>
<keyword evidence="2" id="KW-0472">Membrane</keyword>
<dbReference type="SUPFAM" id="SSF51735">
    <property type="entry name" value="NAD(P)-binding Rossmann-fold domains"/>
    <property type="match status" value="1"/>
</dbReference>
<gene>
    <name evidence="3" type="ORF">P171DRAFT_466903</name>
</gene>
<dbReference type="Gene3D" id="3.40.50.720">
    <property type="entry name" value="NAD(P)-binding Rossmann-like Domain"/>
    <property type="match status" value="1"/>
</dbReference>
<evidence type="ECO:0000256" key="2">
    <source>
        <dbReference type="SAM" id="Phobius"/>
    </source>
</evidence>
<reference evidence="3" key="1">
    <citation type="journal article" date="2020" name="Stud. Mycol.">
        <title>101 Dothideomycetes genomes: a test case for predicting lifestyles and emergence of pathogens.</title>
        <authorList>
            <person name="Haridas S."/>
            <person name="Albert R."/>
            <person name="Binder M."/>
            <person name="Bloem J."/>
            <person name="Labutti K."/>
            <person name="Salamov A."/>
            <person name="Andreopoulos B."/>
            <person name="Baker S."/>
            <person name="Barry K."/>
            <person name="Bills G."/>
            <person name="Bluhm B."/>
            <person name="Cannon C."/>
            <person name="Castanera R."/>
            <person name="Culley D."/>
            <person name="Daum C."/>
            <person name="Ezra D."/>
            <person name="Gonzalez J."/>
            <person name="Henrissat B."/>
            <person name="Kuo A."/>
            <person name="Liang C."/>
            <person name="Lipzen A."/>
            <person name="Lutzoni F."/>
            <person name="Magnuson J."/>
            <person name="Mondo S."/>
            <person name="Nolan M."/>
            <person name="Ohm R."/>
            <person name="Pangilinan J."/>
            <person name="Park H.-J."/>
            <person name="Ramirez L."/>
            <person name="Alfaro M."/>
            <person name="Sun H."/>
            <person name="Tritt A."/>
            <person name="Yoshinaga Y."/>
            <person name="Zwiers L.-H."/>
            <person name="Turgeon B."/>
            <person name="Goodwin S."/>
            <person name="Spatafora J."/>
            <person name="Crous P."/>
            <person name="Grigoriev I."/>
        </authorList>
    </citation>
    <scope>NUCLEOTIDE SEQUENCE</scope>
    <source>
        <strain evidence="3">CBS 690.94</strain>
    </source>
</reference>
<dbReference type="AlphaFoldDB" id="A0A9P4P6H5"/>
<dbReference type="InterPro" id="IPR052228">
    <property type="entry name" value="Sec_Metab_Biosynth_Oxidored"/>
</dbReference>
<accession>A0A9P4P6H5</accession>
<protein>
    <recommendedName>
        <fullName evidence="5">NAD(P)-binding domain-containing protein</fullName>
    </recommendedName>
</protein>
<comment type="caution">
    <text evidence="3">The sequence shown here is derived from an EMBL/GenBank/DDBJ whole genome shotgun (WGS) entry which is preliminary data.</text>
</comment>
<dbReference type="EMBL" id="MU001510">
    <property type="protein sequence ID" value="KAF2439270.1"/>
    <property type="molecule type" value="Genomic_DNA"/>
</dbReference>
<evidence type="ECO:0000256" key="1">
    <source>
        <dbReference type="ARBA" id="ARBA00023002"/>
    </source>
</evidence>
<dbReference type="PANTHER" id="PTHR47534:SF3">
    <property type="entry name" value="ALCOHOL DEHYDROGENASE-LIKE C-TERMINAL DOMAIN-CONTAINING PROTEIN"/>
    <property type="match status" value="1"/>
</dbReference>
<dbReference type="OrthoDB" id="2898509at2759"/>